<dbReference type="PANTHER" id="PTHR13349:SF2">
    <property type="entry name" value="TRANSLATION MACHINERY-ASSOCIATED PROTEIN 16"/>
    <property type="match status" value="1"/>
</dbReference>
<comment type="caution">
    <text evidence="3">The sequence shown here is derived from an EMBL/GenBank/DDBJ whole genome shotgun (WGS) entry which is preliminary data.</text>
</comment>
<gene>
    <name evidence="3" type="ORF">RRG08_009232</name>
</gene>
<feature type="region of interest" description="Disordered" evidence="2">
    <location>
        <begin position="1"/>
        <end position="23"/>
    </location>
</feature>
<dbReference type="FunFam" id="1.20.1440.170:FF:000001">
    <property type="entry name" value="Translation machinery-associated 16 homolog"/>
    <property type="match status" value="1"/>
</dbReference>
<protein>
    <recommendedName>
        <fullName evidence="5">Translation machinery-associated protein 16</fullName>
    </recommendedName>
</protein>
<dbReference type="InterPro" id="IPR021346">
    <property type="entry name" value="Tma16"/>
</dbReference>
<name>A0AAE1E7K4_9GAST</name>
<keyword evidence="4" id="KW-1185">Reference proteome</keyword>
<evidence type="ECO:0000256" key="1">
    <source>
        <dbReference type="ARBA" id="ARBA00034127"/>
    </source>
</evidence>
<feature type="compositionally biased region" description="Polar residues" evidence="2">
    <location>
        <begin position="1"/>
        <end position="10"/>
    </location>
</feature>
<dbReference type="InterPro" id="IPR038356">
    <property type="entry name" value="Tma16_sf"/>
</dbReference>
<proteinExistence type="inferred from homology"/>
<dbReference type="Pfam" id="PF11176">
    <property type="entry name" value="Tma16"/>
    <property type="match status" value="1"/>
</dbReference>
<dbReference type="EMBL" id="JAWDGP010000881">
    <property type="protein sequence ID" value="KAK3796455.1"/>
    <property type="molecule type" value="Genomic_DNA"/>
</dbReference>
<accession>A0AAE1E7K4</accession>
<evidence type="ECO:0000256" key="2">
    <source>
        <dbReference type="SAM" id="MobiDB-lite"/>
    </source>
</evidence>
<dbReference type="AlphaFoldDB" id="A0AAE1E7K4"/>
<evidence type="ECO:0000313" key="3">
    <source>
        <dbReference type="EMBL" id="KAK3796455.1"/>
    </source>
</evidence>
<dbReference type="PANTHER" id="PTHR13349">
    <property type="entry name" value="TRANSLATION MACHINERY-ASSOCIATED PROTEIN 16"/>
    <property type="match status" value="1"/>
</dbReference>
<dbReference type="Proteomes" id="UP001283361">
    <property type="component" value="Unassembled WGS sequence"/>
</dbReference>
<dbReference type="Gene3D" id="1.20.1440.170">
    <property type="entry name" value="Translation machinery-associated protein 16-like"/>
    <property type="match status" value="1"/>
</dbReference>
<comment type="similarity">
    <text evidence="1">Belongs to the TMA16 family.</text>
</comment>
<sequence length="181" mass="21230">MPKASKSTSRASEKAKERPIHPYSRKALKLNKQHIHEKKLDEAKSNTRLKTELIAEKVQWFKDNLDDRHVYTKQDMVDLVMTYRNRFTEELEQINIVQAVGNRQNQSRQHASREAAIKMIAKDETDQFDGSGIEVPDLINKKHLEDLKNWNGDLNQIQNLKFRKISALDVLRLEQKKENKL</sequence>
<evidence type="ECO:0000313" key="4">
    <source>
        <dbReference type="Proteomes" id="UP001283361"/>
    </source>
</evidence>
<dbReference type="GO" id="GO:0005634">
    <property type="term" value="C:nucleus"/>
    <property type="evidence" value="ECO:0007669"/>
    <property type="project" value="TreeGrafter"/>
</dbReference>
<organism evidence="3 4">
    <name type="scientific">Elysia crispata</name>
    <name type="common">lettuce slug</name>
    <dbReference type="NCBI Taxonomy" id="231223"/>
    <lineage>
        <taxon>Eukaryota</taxon>
        <taxon>Metazoa</taxon>
        <taxon>Spiralia</taxon>
        <taxon>Lophotrochozoa</taxon>
        <taxon>Mollusca</taxon>
        <taxon>Gastropoda</taxon>
        <taxon>Heterobranchia</taxon>
        <taxon>Euthyneura</taxon>
        <taxon>Panpulmonata</taxon>
        <taxon>Sacoglossa</taxon>
        <taxon>Placobranchoidea</taxon>
        <taxon>Plakobranchidae</taxon>
        <taxon>Elysia</taxon>
    </lineage>
</organism>
<feature type="compositionally biased region" description="Basic and acidic residues" evidence="2">
    <location>
        <begin position="11"/>
        <end position="20"/>
    </location>
</feature>
<reference evidence="3" key="1">
    <citation type="journal article" date="2023" name="G3 (Bethesda)">
        <title>A reference genome for the long-term kleptoplast-retaining sea slug Elysia crispata morphotype clarki.</title>
        <authorList>
            <person name="Eastman K.E."/>
            <person name="Pendleton A.L."/>
            <person name="Shaikh M.A."/>
            <person name="Suttiyut T."/>
            <person name="Ogas R."/>
            <person name="Tomko P."/>
            <person name="Gavelis G."/>
            <person name="Widhalm J.R."/>
            <person name="Wisecaver J.H."/>
        </authorList>
    </citation>
    <scope>NUCLEOTIDE SEQUENCE</scope>
    <source>
        <strain evidence="3">ECLA1</strain>
    </source>
</reference>
<evidence type="ECO:0008006" key="5">
    <source>
        <dbReference type="Google" id="ProtNLM"/>
    </source>
</evidence>